<evidence type="ECO:0000313" key="2">
    <source>
        <dbReference type="Proteomes" id="UP000235965"/>
    </source>
</evidence>
<dbReference type="EMBL" id="NEVH01003014">
    <property type="protein sequence ID" value="PNF40788.1"/>
    <property type="molecule type" value="Genomic_DNA"/>
</dbReference>
<keyword evidence="2" id="KW-1185">Reference proteome</keyword>
<gene>
    <name evidence="1" type="ORF">B7P43_G16806</name>
</gene>
<protein>
    <submittedName>
        <fullName evidence="1">Uncharacterized protein</fullName>
    </submittedName>
</protein>
<dbReference type="Proteomes" id="UP000235965">
    <property type="component" value="Unassembled WGS sequence"/>
</dbReference>
<comment type="caution">
    <text evidence="1">The sequence shown here is derived from an EMBL/GenBank/DDBJ whole genome shotgun (WGS) entry which is preliminary data.</text>
</comment>
<sequence>MDLASRKWTCSHGTVCEVLFASKQVTVLESPSYSPALAPKTFFHQTSSKNCFEGWTRHWLLCIASQGEYFEEDQSDTDKCGK</sequence>
<organism evidence="1 2">
    <name type="scientific">Cryptotermes secundus</name>
    <dbReference type="NCBI Taxonomy" id="105785"/>
    <lineage>
        <taxon>Eukaryota</taxon>
        <taxon>Metazoa</taxon>
        <taxon>Ecdysozoa</taxon>
        <taxon>Arthropoda</taxon>
        <taxon>Hexapoda</taxon>
        <taxon>Insecta</taxon>
        <taxon>Pterygota</taxon>
        <taxon>Neoptera</taxon>
        <taxon>Polyneoptera</taxon>
        <taxon>Dictyoptera</taxon>
        <taxon>Blattodea</taxon>
        <taxon>Blattoidea</taxon>
        <taxon>Termitoidae</taxon>
        <taxon>Kalotermitidae</taxon>
        <taxon>Cryptotermitinae</taxon>
        <taxon>Cryptotermes</taxon>
    </lineage>
</organism>
<evidence type="ECO:0000313" key="1">
    <source>
        <dbReference type="EMBL" id="PNF40788.1"/>
    </source>
</evidence>
<accession>A0A2J7RIW8</accession>
<reference evidence="1 2" key="1">
    <citation type="submission" date="2017-12" db="EMBL/GenBank/DDBJ databases">
        <title>Hemimetabolous genomes reveal molecular basis of termite eusociality.</title>
        <authorList>
            <person name="Harrison M.C."/>
            <person name="Jongepier E."/>
            <person name="Robertson H.M."/>
            <person name="Arning N."/>
            <person name="Bitard-Feildel T."/>
            <person name="Chao H."/>
            <person name="Childers C.P."/>
            <person name="Dinh H."/>
            <person name="Doddapaneni H."/>
            <person name="Dugan S."/>
            <person name="Gowin J."/>
            <person name="Greiner C."/>
            <person name="Han Y."/>
            <person name="Hu H."/>
            <person name="Hughes D.S.T."/>
            <person name="Huylmans A.-K."/>
            <person name="Kemena C."/>
            <person name="Kremer L.P.M."/>
            <person name="Lee S.L."/>
            <person name="Lopez-Ezquerra A."/>
            <person name="Mallet L."/>
            <person name="Monroy-Kuhn J.M."/>
            <person name="Moser A."/>
            <person name="Murali S.C."/>
            <person name="Muzny D.M."/>
            <person name="Otani S."/>
            <person name="Piulachs M.-D."/>
            <person name="Poelchau M."/>
            <person name="Qu J."/>
            <person name="Schaub F."/>
            <person name="Wada-Katsumata A."/>
            <person name="Worley K.C."/>
            <person name="Xie Q."/>
            <person name="Ylla G."/>
            <person name="Poulsen M."/>
            <person name="Gibbs R.A."/>
            <person name="Schal C."/>
            <person name="Richards S."/>
            <person name="Belles X."/>
            <person name="Korb J."/>
            <person name="Bornberg-Bauer E."/>
        </authorList>
    </citation>
    <scope>NUCLEOTIDE SEQUENCE [LARGE SCALE GENOMIC DNA]</scope>
    <source>
        <tissue evidence="1">Whole body</tissue>
    </source>
</reference>
<dbReference type="AlphaFoldDB" id="A0A2J7RIW8"/>
<proteinExistence type="predicted"/>
<name>A0A2J7RIW8_9NEOP</name>
<dbReference type="InParanoid" id="A0A2J7RIW8"/>